<sequence length="168" mass="18674">MQKLFVAMVGGYPERAHTEVHDIRFVIGRTIEDTFEALKAQWWGGGRVHLDAWGALEWADGHDVVVSDERPEGAVDAQLWFCHLGGYRDGFFGELHSEAFVVAADKGAAKRKALSLAPEWDSPHRDTVHTVETIIDVADAAGGPKVWLVPSADEKPFAFEAKYYPIRD</sequence>
<proteinExistence type="predicted"/>
<gene>
    <name evidence="2" type="ORF">HK107_14045</name>
</gene>
<dbReference type="Pfam" id="PF07566">
    <property type="entry name" value="DUF1543"/>
    <property type="match status" value="1"/>
</dbReference>
<evidence type="ECO:0000313" key="2">
    <source>
        <dbReference type="EMBL" id="NNU17450.1"/>
    </source>
</evidence>
<feature type="domain" description="DUF1543" evidence="1">
    <location>
        <begin position="16"/>
        <end position="65"/>
    </location>
</feature>
<evidence type="ECO:0000259" key="1">
    <source>
        <dbReference type="Pfam" id="PF07566"/>
    </source>
</evidence>
<organism evidence="2 3">
    <name type="scientific">Parvularcula mediterranea</name>
    <dbReference type="NCBI Taxonomy" id="2732508"/>
    <lineage>
        <taxon>Bacteria</taxon>
        <taxon>Pseudomonadati</taxon>
        <taxon>Pseudomonadota</taxon>
        <taxon>Alphaproteobacteria</taxon>
        <taxon>Parvularculales</taxon>
        <taxon>Parvularculaceae</taxon>
        <taxon>Parvularcula</taxon>
    </lineage>
</organism>
<dbReference type="RefSeq" id="WP_173200889.1">
    <property type="nucleotide sequence ID" value="NZ_JABFCX010000003.1"/>
</dbReference>
<evidence type="ECO:0000313" key="3">
    <source>
        <dbReference type="Proteomes" id="UP000536835"/>
    </source>
</evidence>
<dbReference type="EMBL" id="JABFCX010000003">
    <property type="protein sequence ID" value="NNU17450.1"/>
    <property type="molecule type" value="Genomic_DNA"/>
</dbReference>
<dbReference type="Proteomes" id="UP000536835">
    <property type="component" value="Unassembled WGS sequence"/>
</dbReference>
<accession>A0A7Y3W642</accession>
<dbReference type="Gene3D" id="3.10.20.10">
    <property type="match status" value="2"/>
</dbReference>
<reference evidence="2 3" key="1">
    <citation type="submission" date="2020-05" db="EMBL/GenBank/DDBJ databases">
        <title>Parvularcula mediterraneae sp. nov., isolated from polypropylene straw from shallow seawater of the seashore of Laganas in Zakynthos island, Greece.</title>
        <authorList>
            <person name="Szabo I."/>
            <person name="Al-Omari J."/>
            <person name="Rado J."/>
            <person name="Szerdahelyi G.S."/>
        </authorList>
    </citation>
    <scope>NUCLEOTIDE SEQUENCE [LARGE SCALE GENOMIC DNA]</scope>
    <source>
        <strain evidence="2 3">ZS-1/3</strain>
    </source>
</reference>
<protein>
    <submittedName>
        <fullName evidence="2">DUF1543 domain-containing protein</fullName>
    </submittedName>
</protein>
<dbReference type="InterPro" id="IPR011440">
    <property type="entry name" value="DUF1543"/>
</dbReference>
<comment type="caution">
    <text evidence="2">The sequence shown here is derived from an EMBL/GenBank/DDBJ whole genome shotgun (WGS) entry which is preliminary data.</text>
</comment>
<dbReference type="AlphaFoldDB" id="A0A7Y3W642"/>
<keyword evidence="3" id="KW-1185">Reference proteome</keyword>
<name>A0A7Y3W642_9PROT</name>